<gene>
    <name evidence="1" type="ORF">SAMN05660293_04036</name>
</gene>
<evidence type="ECO:0000313" key="2">
    <source>
        <dbReference type="Proteomes" id="UP000190897"/>
    </source>
</evidence>
<proteinExistence type="predicted"/>
<dbReference type="Proteomes" id="UP000190897">
    <property type="component" value="Unassembled WGS sequence"/>
</dbReference>
<feature type="non-terminal residue" evidence="1">
    <location>
        <position position="157"/>
    </location>
</feature>
<dbReference type="STRING" id="651661.SAMN05660293_04036"/>
<evidence type="ECO:0000313" key="1">
    <source>
        <dbReference type="EMBL" id="SKC07193.1"/>
    </source>
</evidence>
<protein>
    <submittedName>
        <fullName evidence="1">Uncharacterized protein</fullName>
    </submittedName>
</protein>
<keyword evidence="2" id="KW-1185">Reference proteome</keyword>
<dbReference type="AlphaFoldDB" id="A0A1T5GFK0"/>
<reference evidence="2" key="1">
    <citation type="submission" date="2017-02" db="EMBL/GenBank/DDBJ databases">
        <authorList>
            <person name="Varghese N."/>
            <person name="Submissions S."/>
        </authorList>
    </citation>
    <scope>NUCLEOTIDE SEQUENCE [LARGE SCALE GENOMIC DNA]</scope>
    <source>
        <strain evidence="2">DSM 22270</strain>
    </source>
</reference>
<accession>A0A1T5GFK0</accession>
<dbReference type="EMBL" id="FUZA01000005">
    <property type="protein sequence ID" value="SKC07193.1"/>
    <property type="molecule type" value="Genomic_DNA"/>
</dbReference>
<sequence length="157" mass="17460">MKFFQKLAYAGGFLSLMMAATPDDELQKNQFAVATQVNCGGRTWTHDELLGNVGERPVYTIIHQNRIYIRWDGNPDQSRKSQAFDNTAILLHMDNNKFPNNTEGNRIVNSCVNSIDPSTMGNNYLGTQQGNMIPCNNKPITDGLMLGTFRGGDGVRT</sequence>
<organism evidence="1 2">
    <name type="scientific">Dyadobacter psychrophilus</name>
    <dbReference type="NCBI Taxonomy" id="651661"/>
    <lineage>
        <taxon>Bacteria</taxon>
        <taxon>Pseudomonadati</taxon>
        <taxon>Bacteroidota</taxon>
        <taxon>Cytophagia</taxon>
        <taxon>Cytophagales</taxon>
        <taxon>Spirosomataceae</taxon>
        <taxon>Dyadobacter</taxon>
    </lineage>
</organism>
<name>A0A1T5GFK0_9BACT</name>